<name>A0A4S8Q7E0_9ACTN</name>
<reference evidence="3" key="1">
    <citation type="submission" date="2019-04" db="EMBL/GenBank/DDBJ databases">
        <title>Nocardioides xinjiangensis sp. nov.</title>
        <authorList>
            <person name="Liu S."/>
        </authorList>
    </citation>
    <scope>NUCLEOTIDE SEQUENCE [LARGE SCALE GENOMIC DNA]</scope>
    <source>
        <strain evidence="3">18</strain>
    </source>
</reference>
<evidence type="ECO:0000259" key="1">
    <source>
        <dbReference type="PROSITE" id="PS51186"/>
    </source>
</evidence>
<dbReference type="GO" id="GO:0016747">
    <property type="term" value="F:acyltransferase activity, transferring groups other than amino-acyl groups"/>
    <property type="evidence" value="ECO:0007669"/>
    <property type="project" value="InterPro"/>
</dbReference>
<dbReference type="CDD" id="cd04301">
    <property type="entry name" value="NAT_SF"/>
    <property type="match status" value="1"/>
</dbReference>
<evidence type="ECO:0000313" key="3">
    <source>
        <dbReference type="Proteomes" id="UP000308760"/>
    </source>
</evidence>
<dbReference type="PANTHER" id="PTHR43072">
    <property type="entry name" value="N-ACETYLTRANSFERASE"/>
    <property type="match status" value="1"/>
</dbReference>
<evidence type="ECO:0000313" key="2">
    <source>
        <dbReference type="EMBL" id="THV38585.1"/>
    </source>
</evidence>
<keyword evidence="2" id="KW-0808">Transferase</keyword>
<dbReference type="AlphaFoldDB" id="A0A4S8Q7E0"/>
<accession>A0A4S8Q7E0</accession>
<organism evidence="2 3">
    <name type="scientific">Glycomyces buryatensis</name>
    <dbReference type="NCBI Taxonomy" id="2570927"/>
    <lineage>
        <taxon>Bacteria</taxon>
        <taxon>Bacillati</taxon>
        <taxon>Actinomycetota</taxon>
        <taxon>Actinomycetes</taxon>
        <taxon>Glycomycetales</taxon>
        <taxon>Glycomycetaceae</taxon>
        <taxon>Glycomyces</taxon>
    </lineage>
</organism>
<comment type="caution">
    <text evidence="2">The sequence shown here is derived from an EMBL/GenBank/DDBJ whole genome shotgun (WGS) entry which is preliminary data.</text>
</comment>
<protein>
    <submittedName>
        <fullName evidence="2">N-acetyltransferase</fullName>
    </submittedName>
</protein>
<proteinExistence type="predicted"/>
<dbReference type="Gene3D" id="3.40.630.30">
    <property type="match status" value="1"/>
</dbReference>
<keyword evidence="3" id="KW-1185">Reference proteome</keyword>
<dbReference type="OrthoDB" id="3173333at2"/>
<gene>
    <name evidence="2" type="ORF">FAB82_19310</name>
</gene>
<dbReference type="InterPro" id="IPR000182">
    <property type="entry name" value="GNAT_dom"/>
</dbReference>
<reference evidence="2 3" key="2">
    <citation type="submission" date="2019-05" db="EMBL/GenBank/DDBJ databases">
        <title>Glycomyces buryatensis sp. nov.</title>
        <authorList>
            <person name="Nikitina E."/>
        </authorList>
    </citation>
    <scope>NUCLEOTIDE SEQUENCE [LARGE SCALE GENOMIC DNA]</scope>
    <source>
        <strain evidence="2 3">18</strain>
    </source>
</reference>
<feature type="domain" description="N-acetyltransferase" evidence="1">
    <location>
        <begin position="7"/>
        <end position="168"/>
    </location>
</feature>
<dbReference type="EMBL" id="STGY01000067">
    <property type="protein sequence ID" value="THV38585.1"/>
    <property type="molecule type" value="Genomic_DNA"/>
</dbReference>
<dbReference type="Proteomes" id="UP000308760">
    <property type="component" value="Unassembled WGS sequence"/>
</dbReference>
<dbReference type="Pfam" id="PF13420">
    <property type="entry name" value="Acetyltransf_4"/>
    <property type="match status" value="1"/>
</dbReference>
<sequence>MSHDHAIQVRFAGPDDVSAICAIVNHYIAHDTSNLRTEPQRESEWAHDLATYGGRFPWLVAVESGAVVGLAYAKPWNPRGAYDWTAEATVYIAPGNTGKGIGSSLYGRLFKLLEQQGFRSVVAGVTSPNPGSEALHRAFGFRWVGKLDHAGYKFGTWYDVAYWQKDLAELADPPRPTTAPTED</sequence>
<dbReference type="InterPro" id="IPR016181">
    <property type="entry name" value="Acyl_CoA_acyltransferase"/>
</dbReference>
<dbReference type="SUPFAM" id="SSF55729">
    <property type="entry name" value="Acyl-CoA N-acyltransferases (Nat)"/>
    <property type="match status" value="1"/>
</dbReference>
<dbReference type="PROSITE" id="PS51186">
    <property type="entry name" value="GNAT"/>
    <property type="match status" value="1"/>
</dbReference>
<dbReference type="PANTHER" id="PTHR43072:SF8">
    <property type="entry name" value="ACYLTRANSFERASE FABY-RELATED"/>
    <property type="match status" value="1"/>
</dbReference>